<reference evidence="3 4" key="1">
    <citation type="journal article" date="2023" name="Sci. Data">
        <title>Genome assembly of the Korean intertidal mud-creeper Batillaria attramentaria.</title>
        <authorList>
            <person name="Patra A.K."/>
            <person name="Ho P.T."/>
            <person name="Jun S."/>
            <person name="Lee S.J."/>
            <person name="Kim Y."/>
            <person name="Won Y.J."/>
        </authorList>
    </citation>
    <scope>NUCLEOTIDE SEQUENCE [LARGE SCALE GENOMIC DNA]</scope>
    <source>
        <strain evidence="3">Wonlab-2016</strain>
    </source>
</reference>
<dbReference type="InterPro" id="IPR050910">
    <property type="entry name" value="JMJD6_ArgDemeth/LysHydrox"/>
</dbReference>
<keyword evidence="1" id="KW-0472">Membrane</keyword>
<feature type="domain" description="JmjC" evidence="2">
    <location>
        <begin position="229"/>
        <end position="339"/>
    </location>
</feature>
<dbReference type="PANTHER" id="PTHR12480:SF19">
    <property type="entry name" value="CUPIN-LIKE DOMAIN-CONTAINING PROTEIN"/>
    <property type="match status" value="1"/>
</dbReference>
<dbReference type="AlphaFoldDB" id="A0ABD0M6V8"/>
<dbReference type="PANTHER" id="PTHR12480">
    <property type="entry name" value="ARGININE DEMETHYLASE AND LYSYL-HYDROXYLASE JMJD"/>
    <property type="match status" value="1"/>
</dbReference>
<evidence type="ECO:0000259" key="2">
    <source>
        <dbReference type="PROSITE" id="PS51184"/>
    </source>
</evidence>
<dbReference type="SUPFAM" id="SSF51197">
    <property type="entry name" value="Clavaminate synthase-like"/>
    <property type="match status" value="1"/>
</dbReference>
<keyword evidence="4" id="KW-1185">Reference proteome</keyword>
<gene>
    <name evidence="3" type="ORF">BaRGS_00001182</name>
</gene>
<feature type="transmembrane region" description="Helical" evidence="1">
    <location>
        <begin position="71"/>
        <end position="91"/>
    </location>
</feature>
<evidence type="ECO:0000313" key="4">
    <source>
        <dbReference type="Proteomes" id="UP001519460"/>
    </source>
</evidence>
<organism evidence="3 4">
    <name type="scientific">Batillaria attramentaria</name>
    <dbReference type="NCBI Taxonomy" id="370345"/>
    <lineage>
        <taxon>Eukaryota</taxon>
        <taxon>Metazoa</taxon>
        <taxon>Spiralia</taxon>
        <taxon>Lophotrochozoa</taxon>
        <taxon>Mollusca</taxon>
        <taxon>Gastropoda</taxon>
        <taxon>Caenogastropoda</taxon>
        <taxon>Sorbeoconcha</taxon>
        <taxon>Cerithioidea</taxon>
        <taxon>Batillariidae</taxon>
        <taxon>Batillaria</taxon>
    </lineage>
</organism>
<dbReference type="PROSITE" id="PS51184">
    <property type="entry name" value="JMJC"/>
    <property type="match status" value="1"/>
</dbReference>
<accession>A0ABD0M6V8</accession>
<dbReference type="InterPro" id="IPR003347">
    <property type="entry name" value="JmjC_dom"/>
</dbReference>
<keyword evidence="1" id="KW-1133">Transmembrane helix</keyword>
<proteinExistence type="predicted"/>
<evidence type="ECO:0000313" key="3">
    <source>
        <dbReference type="EMBL" id="KAK7507247.1"/>
    </source>
</evidence>
<name>A0ABD0M6V8_9CAEN</name>
<sequence length="339" mass="37932">MEAASTCGKRLEQVKKLTDQLIALRKSALKGGMNHEQLRETLEESSPASGTGTFAVLRHGFVGRRTNPSHCVHLIVALGGVLSVALLVGNYELVRDYIRRTPCLVDFGYFSDEIVRPLLDCEMCRKLNAVAIERNLSQETFAEKYAYSGIPVLVKEGIVNWSAMSVFSFKYFQGLYTLTGRRANLCQFFAYNTEFTTLTDALNGISDERASCQPGEKPWYFGWSNCHSGVEKQLRKHFQLPDFLPANTEDTPMDWIFMGSPGPGAPLHIDTVERPSWQAQVSGRKTWQLVPSPECEAVCHSFNFTVEKGDIMFVDTNAWYHSTFVHPGEISIAIGSEIV</sequence>
<dbReference type="EMBL" id="JACVVK020000004">
    <property type="protein sequence ID" value="KAK7507247.1"/>
    <property type="molecule type" value="Genomic_DNA"/>
</dbReference>
<dbReference type="Proteomes" id="UP001519460">
    <property type="component" value="Unassembled WGS sequence"/>
</dbReference>
<evidence type="ECO:0000256" key="1">
    <source>
        <dbReference type="SAM" id="Phobius"/>
    </source>
</evidence>
<dbReference type="Gene3D" id="2.60.120.650">
    <property type="entry name" value="Cupin"/>
    <property type="match status" value="1"/>
</dbReference>
<comment type="caution">
    <text evidence="3">The sequence shown here is derived from an EMBL/GenBank/DDBJ whole genome shotgun (WGS) entry which is preliminary data.</text>
</comment>
<keyword evidence="1" id="KW-0812">Transmembrane</keyword>
<protein>
    <recommendedName>
        <fullName evidence="2">JmjC domain-containing protein</fullName>
    </recommendedName>
</protein>